<dbReference type="AlphaFoldDB" id="A0A5B7I2T2"/>
<reference evidence="2 3" key="1">
    <citation type="submission" date="2019-05" db="EMBL/GenBank/DDBJ databases">
        <title>Another draft genome of Portunus trituberculatus and its Hox gene families provides insights of decapod evolution.</title>
        <authorList>
            <person name="Jeong J.-H."/>
            <person name="Song I."/>
            <person name="Kim S."/>
            <person name="Choi T."/>
            <person name="Kim D."/>
            <person name="Ryu S."/>
            <person name="Kim W."/>
        </authorList>
    </citation>
    <scope>NUCLEOTIDE SEQUENCE [LARGE SCALE GENOMIC DNA]</scope>
    <source>
        <tissue evidence="2">Muscle</tissue>
    </source>
</reference>
<dbReference type="EMBL" id="VSRR010042892">
    <property type="protein sequence ID" value="MPC76229.1"/>
    <property type="molecule type" value="Genomic_DNA"/>
</dbReference>
<gene>
    <name evidence="2" type="ORF">E2C01_070636</name>
</gene>
<evidence type="ECO:0000313" key="3">
    <source>
        <dbReference type="Proteomes" id="UP000324222"/>
    </source>
</evidence>
<evidence type="ECO:0000313" key="2">
    <source>
        <dbReference type="EMBL" id="MPC76229.1"/>
    </source>
</evidence>
<evidence type="ECO:0000256" key="1">
    <source>
        <dbReference type="SAM" id="MobiDB-lite"/>
    </source>
</evidence>
<accession>A0A5B7I2T2</accession>
<dbReference type="Proteomes" id="UP000324222">
    <property type="component" value="Unassembled WGS sequence"/>
</dbReference>
<feature type="region of interest" description="Disordered" evidence="1">
    <location>
        <begin position="82"/>
        <end position="103"/>
    </location>
</feature>
<name>A0A5B7I2T2_PORTR</name>
<feature type="compositionally biased region" description="Basic and acidic residues" evidence="1">
    <location>
        <begin position="82"/>
        <end position="92"/>
    </location>
</feature>
<comment type="caution">
    <text evidence="2">The sequence shown here is derived from an EMBL/GenBank/DDBJ whole genome shotgun (WGS) entry which is preliminary data.</text>
</comment>
<sequence length="129" mass="13683">MEKREPFFEGEGGLADVPREKGGVIYFFGVESGGVRRETRVGGKGGVEHSRYRSHPVSTIRAASAVGEGGGALGLVTDRHTLESRPGGEKQRGAMPTAPNLSPLPQAWLPPSWGHRASPGVGILHDLTF</sequence>
<protein>
    <submittedName>
        <fullName evidence="2">Uncharacterized protein</fullName>
    </submittedName>
</protein>
<proteinExistence type="predicted"/>
<organism evidence="2 3">
    <name type="scientific">Portunus trituberculatus</name>
    <name type="common">Swimming crab</name>
    <name type="synonym">Neptunus trituberculatus</name>
    <dbReference type="NCBI Taxonomy" id="210409"/>
    <lineage>
        <taxon>Eukaryota</taxon>
        <taxon>Metazoa</taxon>
        <taxon>Ecdysozoa</taxon>
        <taxon>Arthropoda</taxon>
        <taxon>Crustacea</taxon>
        <taxon>Multicrustacea</taxon>
        <taxon>Malacostraca</taxon>
        <taxon>Eumalacostraca</taxon>
        <taxon>Eucarida</taxon>
        <taxon>Decapoda</taxon>
        <taxon>Pleocyemata</taxon>
        <taxon>Brachyura</taxon>
        <taxon>Eubrachyura</taxon>
        <taxon>Portunoidea</taxon>
        <taxon>Portunidae</taxon>
        <taxon>Portuninae</taxon>
        <taxon>Portunus</taxon>
    </lineage>
</organism>
<keyword evidence="3" id="KW-1185">Reference proteome</keyword>